<comment type="function">
    <text evidence="4">Antitoxin component of a type II toxin-antitoxin (TA) system. Neutralizes the effect of toxin ParE.</text>
</comment>
<dbReference type="RefSeq" id="WP_069127812.1">
    <property type="nucleotide sequence ID" value="NZ_MARB01000028.1"/>
</dbReference>
<dbReference type="NCBIfam" id="TIGR02606">
    <property type="entry name" value="antidote_CC2985"/>
    <property type="match status" value="1"/>
</dbReference>
<evidence type="ECO:0000256" key="2">
    <source>
        <dbReference type="ARBA" id="ARBA00017940"/>
    </source>
</evidence>
<evidence type="ECO:0000256" key="3">
    <source>
        <dbReference type="ARBA" id="ARBA00022649"/>
    </source>
</evidence>
<dbReference type="Proteomes" id="UP000094769">
    <property type="component" value="Unassembled WGS sequence"/>
</dbReference>
<comment type="similarity">
    <text evidence="1">Belongs to the ParD antitoxin family.</text>
</comment>
<dbReference type="OrthoDB" id="9815501at2"/>
<dbReference type="AlphaFoldDB" id="A0A7Z0VIA1"/>
<dbReference type="PANTHER" id="PTHR36582">
    <property type="entry name" value="ANTITOXIN PARD"/>
    <property type="match status" value="1"/>
</dbReference>
<evidence type="ECO:0000313" key="6">
    <source>
        <dbReference type="Proteomes" id="UP000094769"/>
    </source>
</evidence>
<evidence type="ECO:0000256" key="1">
    <source>
        <dbReference type="ARBA" id="ARBA00008580"/>
    </source>
</evidence>
<reference evidence="5 6" key="1">
    <citation type="submission" date="2016-06" db="EMBL/GenBank/DDBJ databases">
        <title>Genome sequence of endosymbiont of Candidatus Endolucinida thiodiazotropha.</title>
        <authorList>
            <person name="Poehlein A."/>
            <person name="Koenig S."/>
            <person name="Heiden S.E."/>
            <person name="Thuermer A."/>
            <person name="Voget S."/>
            <person name="Daniel R."/>
            <person name="Markert S."/>
            <person name="Gros O."/>
            <person name="Schweder T."/>
        </authorList>
    </citation>
    <scope>NUCLEOTIDE SEQUENCE [LARGE SCALE GENOMIC DNA]</scope>
    <source>
        <strain evidence="5 6">COS</strain>
    </source>
</reference>
<accession>A0A7Z0VIA1</accession>
<dbReference type="EMBL" id="MARB01000028">
    <property type="protein sequence ID" value="ODJ86088.1"/>
    <property type="molecule type" value="Genomic_DNA"/>
</dbReference>
<dbReference type="SUPFAM" id="SSF47598">
    <property type="entry name" value="Ribbon-helix-helix"/>
    <property type="match status" value="1"/>
</dbReference>
<proteinExistence type="inferred from homology"/>
<dbReference type="Gene3D" id="6.10.10.120">
    <property type="entry name" value="Antitoxin ParD1-like"/>
    <property type="match status" value="1"/>
</dbReference>
<dbReference type="PANTHER" id="PTHR36582:SF2">
    <property type="entry name" value="ANTITOXIN PARD"/>
    <property type="match status" value="1"/>
</dbReference>
<comment type="caution">
    <text evidence="5">The sequence shown here is derived from an EMBL/GenBank/DDBJ whole genome shotgun (WGS) entry which is preliminary data.</text>
</comment>
<name>A0A7Z0VIA1_9GAMM</name>
<evidence type="ECO:0000313" key="5">
    <source>
        <dbReference type="EMBL" id="ODJ86088.1"/>
    </source>
</evidence>
<dbReference type="Pfam" id="PF03693">
    <property type="entry name" value="ParD_antitoxin"/>
    <property type="match status" value="1"/>
</dbReference>
<dbReference type="InterPro" id="IPR022789">
    <property type="entry name" value="ParD"/>
</dbReference>
<organism evidence="5 6">
    <name type="scientific">Candidatus Thiodiazotropha endolucinida</name>
    <dbReference type="NCBI Taxonomy" id="1655433"/>
    <lineage>
        <taxon>Bacteria</taxon>
        <taxon>Pseudomonadati</taxon>
        <taxon>Pseudomonadota</taxon>
        <taxon>Gammaproteobacteria</taxon>
        <taxon>Chromatiales</taxon>
        <taxon>Sedimenticolaceae</taxon>
        <taxon>Candidatus Thiodiazotropha</taxon>
    </lineage>
</organism>
<keyword evidence="3" id="KW-1277">Toxin-antitoxin system</keyword>
<gene>
    <name evidence="5" type="primary">parD1</name>
    <name evidence="5" type="ORF">CODIS_37230</name>
</gene>
<protein>
    <recommendedName>
        <fullName evidence="2">Antitoxin ParD</fullName>
    </recommendedName>
</protein>
<evidence type="ECO:0000256" key="4">
    <source>
        <dbReference type="ARBA" id="ARBA00037106"/>
    </source>
</evidence>
<dbReference type="InterPro" id="IPR010985">
    <property type="entry name" value="Ribbon_hlx_hlx"/>
</dbReference>
<dbReference type="GO" id="GO:0006355">
    <property type="term" value="P:regulation of DNA-templated transcription"/>
    <property type="evidence" value="ECO:0007669"/>
    <property type="project" value="InterPro"/>
</dbReference>
<dbReference type="InterPro" id="IPR038296">
    <property type="entry name" value="ParD_sf"/>
</dbReference>
<sequence>MSKNTSITLGEHFDTFITNQLNSGRFSSASEVVRAGLRLLEEEETKLVTLRNMLHEGESSEFVKYSLEGLISEIDNESR</sequence>
<keyword evidence="6" id="KW-1185">Reference proteome</keyword>